<dbReference type="GO" id="GO:0050511">
    <property type="term" value="F:undecaprenyldiphospho-muramoylpentapeptide beta-N-acetylglucosaminyltransferase activity"/>
    <property type="evidence" value="ECO:0007669"/>
    <property type="project" value="UniProtKB-UniRule"/>
</dbReference>
<evidence type="ECO:0000256" key="9">
    <source>
        <dbReference type="ARBA" id="ARBA00023316"/>
    </source>
</evidence>
<feature type="domain" description="Glycosyltransferase family 28 N-terminal" evidence="11">
    <location>
        <begin position="6"/>
        <end position="149"/>
    </location>
</feature>
<comment type="similarity">
    <text evidence="10">Belongs to the glycosyltransferase 28 family. MurG subfamily.</text>
</comment>
<dbReference type="GO" id="GO:0008360">
    <property type="term" value="P:regulation of cell shape"/>
    <property type="evidence" value="ECO:0007669"/>
    <property type="project" value="UniProtKB-KW"/>
</dbReference>
<evidence type="ECO:0000256" key="7">
    <source>
        <dbReference type="ARBA" id="ARBA00023136"/>
    </source>
</evidence>
<comment type="function">
    <text evidence="10">Cell wall formation. Catalyzes the transfer of a GlcNAc subunit on undecaprenyl-pyrophosphoryl-MurNAc-pentapeptide (lipid intermediate I) to form undecaprenyl-pyrophosphoryl-MurNAc-(pentapeptide)GlcNAc (lipid intermediate II).</text>
</comment>
<evidence type="ECO:0000259" key="12">
    <source>
        <dbReference type="Pfam" id="PF04101"/>
    </source>
</evidence>
<dbReference type="Pfam" id="PF03033">
    <property type="entry name" value="Glyco_transf_28"/>
    <property type="match status" value="1"/>
</dbReference>
<dbReference type="PANTHER" id="PTHR21015:SF27">
    <property type="entry name" value="UDP-N-ACETYLGLUCOSAMINE--N-ACETYLMURAMYL-(PENTAPEPTIDE) PYROPHOSPHORYL-UNDECAPRENOL N-ACETYLGLUCOSAMINE TRANSFERASE"/>
    <property type="match status" value="1"/>
</dbReference>
<keyword evidence="9 10" id="KW-0961">Cell wall biogenesis/degradation</keyword>
<sequence>MKKTRVLVTGGGTGGHMYPIVSVAVELQTEALRNNIPLRVRYIGAAEKKYRDILADNGVEVRRILGGKFRRYFALANFVDIPKIAVSMIQALWKLFFFMPDAVFSKGGPGSAPVVLAARFYRIPVVVHESDSVPSITSKFTGRFAKIIATSFESTSRYFEGLGARVILTGNPIRTSLLKNKLAQSKAKAFLEFDEELPLILILGGSQGATFMNDFVLDNLKELLPITQIFHQTGAINYETVGREFAVMGDELPPELVKRYKAIDYFDNDISIAYTACDLVVSRPGAGGIFEIAAFEKPSILIPITNSANNHQMFNAIEYSKTGAALVFEEQNLLPHLFLERIKELFSDPNRLIEMSKATAQFYRPDAALKLAQILLTINEQ</sequence>
<dbReference type="InterPro" id="IPR007235">
    <property type="entry name" value="Glyco_trans_28_C"/>
</dbReference>
<organism evidence="13 14">
    <name type="scientific">Candidatus Colwellbacteria bacterium RIFCSPLOWO2_12_FULL_46_17</name>
    <dbReference type="NCBI Taxonomy" id="1797695"/>
    <lineage>
        <taxon>Bacteria</taxon>
        <taxon>Candidatus Colwelliibacteriota</taxon>
    </lineage>
</organism>
<keyword evidence="4 10" id="KW-0808">Transferase</keyword>
<evidence type="ECO:0000259" key="11">
    <source>
        <dbReference type="Pfam" id="PF03033"/>
    </source>
</evidence>
<evidence type="ECO:0000256" key="3">
    <source>
        <dbReference type="ARBA" id="ARBA00022676"/>
    </source>
</evidence>
<dbReference type="PANTHER" id="PTHR21015">
    <property type="entry name" value="UDP-N-ACETYLGLUCOSAMINE--N-ACETYLMURAMYL-(PENTAPEPTIDE) PYROPHOSPHORYL-UNDECAPRENOL N-ACETYLGLUCOSAMINE TRANSFERASE 1"/>
    <property type="match status" value="1"/>
</dbReference>
<dbReference type="GO" id="GO:0051991">
    <property type="term" value="F:UDP-N-acetyl-D-glucosamine:N-acetylmuramoyl-L-alanyl-D-glutamyl-meso-2,6-diaminopimelyl-D-alanyl-D-alanine-diphosphoundecaprenol 4-beta-N-acetylglucosaminlytransferase activity"/>
    <property type="evidence" value="ECO:0007669"/>
    <property type="project" value="RHEA"/>
</dbReference>
<feature type="binding site" evidence="10">
    <location>
        <position position="312"/>
    </location>
    <ligand>
        <name>UDP-N-acetyl-alpha-D-glucosamine</name>
        <dbReference type="ChEBI" id="CHEBI:57705"/>
    </ligand>
</feature>
<dbReference type="AlphaFoldDB" id="A0A1G1ZDT5"/>
<evidence type="ECO:0000256" key="1">
    <source>
        <dbReference type="ARBA" id="ARBA00022475"/>
    </source>
</evidence>
<dbReference type="EMBL" id="MHJD01000036">
    <property type="protein sequence ID" value="OGY61917.1"/>
    <property type="molecule type" value="Genomic_DNA"/>
</dbReference>
<gene>
    <name evidence="10" type="primary">murG</name>
    <name evidence="13" type="ORF">A3G58_02595</name>
</gene>
<dbReference type="InterPro" id="IPR004276">
    <property type="entry name" value="GlycoTrans_28_N"/>
</dbReference>
<protein>
    <recommendedName>
        <fullName evidence="10">UDP-N-acetylglucosamine--N-acetylmuramyl-(pentapeptide) pyrophosphoryl-undecaprenol N-acetylglucosamine transferase</fullName>
        <ecNumber evidence="10">2.4.1.227</ecNumber>
    </recommendedName>
    <alternativeName>
        <fullName evidence="10">Undecaprenyl-PP-MurNAc-pentapeptide-UDPGlcNAc GlcNAc transferase</fullName>
    </alternativeName>
</protein>
<accession>A0A1G1ZDT5</accession>
<feature type="binding site" evidence="10">
    <location>
        <position position="174"/>
    </location>
    <ligand>
        <name>UDP-N-acetyl-alpha-D-glucosamine</name>
        <dbReference type="ChEBI" id="CHEBI:57705"/>
    </ligand>
</feature>
<evidence type="ECO:0000256" key="4">
    <source>
        <dbReference type="ARBA" id="ARBA00022679"/>
    </source>
</evidence>
<dbReference type="GO" id="GO:0005975">
    <property type="term" value="P:carbohydrate metabolic process"/>
    <property type="evidence" value="ECO:0007669"/>
    <property type="project" value="InterPro"/>
</dbReference>
<name>A0A1G1ZDT5_9BACT</name>
<dbReference type="GO" id="GO:0009252">
    <property type="term" value="P:peptidoglycan biosynthetic process"/>
    <property type="evidence" value="ECO:0007669"/>
    <property type="project" value="UniProtKB-UniRule"/>
</dbReference>
<dbReference type="EC" id="2.4.1.227" evidence="10"/>
<evidence type="ECO:0000256" key="5">
    <source>
        <dbReference type="ARBA" id="ARBA00022960"/>
    </source>
</evidence>
<comment type="subcellular location">
    <subcellularLocation>
        <location evidence="10">Cell membrane</location>
        <topology evidence="10">Peripheral membrane protein</topology>
        <orientation evidence="10">Cytoplasmic side</orientation>
    </subcellularLocation>
</comment>
<dbReference type="Proteomes" id="UP000177801">
    <property type="component" value="Unassembled WGS sequence"/>
</dbReference>
<feature type="binding site" evidence="10">
    <location>
        <position position="206"/>
    </location>
    <ligand>
        <name>UDP-N-acetyl-alpha-D-glucosamine</name>
        <dbReference type="ChEBI" id="CHEBI:57705"/>
    </ligand>
</feature>
<evidence type="ECO:0000256" key="10">
    <source>
        <dbReference type="HAMAP-Rule" id="MF_00033"/>
    </source>
</evidence>
<reference evidence="13 14" key="1">
    <citation type="journal article" date="2016" name="Nat. Commun.">
        <title>Thousands of microbial genomes shed light on interconnected biogeochemical processes in an aquifer system.</title>
        <authorList>
            <person name="Anantharaman K."/>
            <person name="Brown C.T."/>
            <person name="Hug L.A."/>
            <person name="Sharon I."/>
            <person name="Castelle C.J."/>
            <person name="Probst A.J."/>
            <person name="Thomas B.C."/>
            <person name="Singh A."/>
            <person name="Wilkins M.J."/>
            <person name="Karaoz U."/>
            <person name="Brodie E.L."/>
            <person name="Williams K.H."/>
            <person name="Hubbard S.S."/>
            <person name="Banfield J.F."/>
        </authorList>
    </citation>
    <scope>NUCLEOTIDE SEQUENCE [LARGE SCALE GENOMIC DNA]</scope>
</reference>
<keyword evidence="5 10" id="KW-0133">Cell shape</keyword>
<keyword evidence="7 10" id="KW-0472">Membrane</keyword>
<dbReference type="CDD" id="cd03785">
    <property type="entry name" value="GT28_MurG"/>
    <property type="match status" value="1"/>
</dbReference>
<comment type="pathway">
    <text evidence="10">Cell wall biogenesis; peptidoglycan biosynthesis.</text>
</comment>
<evidence type="ECO:0000313" key="13">
    <source>
        <dbReference type="EMBL" id="OGY61917.1"/>
    </source>
</evidence>
<keyword evidence="6 10" id="KW-0573">Peptidoglycan synthesis</keyword>
<dbReference type="Gene3D" id="3.40.50.2000">
    <property type="entry name" value="Glycogen Phosphorylase B"/>
    <property type="match status" value="2"/>
</dbReference>
<keyword evidence="1 10" id="KW-1003">Cell membrane</keyword>
<keyword evidence="3 10" id="KW-0328">Glycosyltransferase</keyword>
<evidence type="ECO:0000256" key="8">
    <source>
        <dbReference type="ARBA" id="ARBA00023306"/>
    </source>
</evidence>
<dbReference type="HAMAP" id="MF_00033">
    <property type="entry name" value="MurG"/>
    <property type="match status" value="1"/>
</dbReference>
<evidence type="ECO:0000256" key="6">
    <source>
        <dbReference type="ARBA" id="ARBA00022984"/>
    </source>
</evidence>
<dbReference type="GO" id="GO:0005886">
    <property type="term" value="C:plasma membrane"/>
    <property type="evidence" value="ECO:0007669"/>
    <property type="project" value="UniProtKB-SubCell"/>
</dbReference>
<dbReference type="GO" id="GO:0051301">
    <property type="term" value="P:cell division"/>
    <property type="evidence" value="ECO:0007669"/>
    <property type="project" value="UniProtKB-KW"/>
</dbReference>
<evidence type="ECO:0000256" key="2">
    <source>
        <dbReference type="ARBA" id="ARBA00022618"/>
    </source>
</evidence>
<proteinExistence type="inferred from homology"/>
<comment type="caution">
    <text evidence="13">The sequence shown here is derived from an EMBL/GenBank/DDBJ whole genome shotgun (WGS) entry which is preliminary data.</text>
</comment>
<feature type="domain" description="Glycosyl transferase family 28 C-terminal" evidence="12">
    <location>
        <begin position="200"/>
        <end position="368"/>
    </location>
</feature>
<dbReference type="InterPro" id="IPR006009">
    <property type="entry name" value="GlcNAc_MurG"/>
</dbReference>
<evidence type="ECO:0000313" key="14">
    <source>
        <dbReference type="Proteomes" id="UP000177801"/>
    </source>
</evidence>
<dbReference type="UniPathway" id="UPA00219"/>
<comment type="catalytic activity">
    <reaction evidence="10">
        <text>di-trans,octa-cis-undecaprenyl diphospho-N-acetyl-alpha-D-muramoyl-L-alanyl-D-glutamyl-meso-2,6-diaminopimeloyl-D-alanyl-D-alanine + UDP-N-acetyl-alpha-D-glucosamine = di-trans,octa-cis-undecaprenyl diphospho-[N-acetyl-alpha-D-glucosaminyl-(1-&gt;4)]-N-acetyl-alpha-D-muramoyl-L-alanyl-D-glutamyl-meso-2,6-diaminopimeloyl-D-alanyl-D-alanine + UDP + H(+)</text>
        <dbReference type="Rhea" id="RHEA:31227"/>
        <dbReference type="ChEBI" id="CHEBI:15378"/>
        <dbReference type="ChEBI" id="CHEBI:57705"/>
        <dbReference type="ChEBI" id="CHEBI:58223"/>
        <dbReference type="ChEBI" id="CHEBI:61387"/>
        <dbReference type="ChEBI" id="CHEBI:61388"/>
        <dbReference type="EC" id="2.4.1.227"/>
    </reaction>
</comment>
<comment type="caution">
    <text evidence="10">Lacks conserved residue(s) required for the propagation of feature annotation.</text>
</comment>
<dbReference type="Pfam" id="PF04101">
    <property type="entry name" value="Glyco_tran_28_C"/>
    <property type="match status" value="1"/>
</dbReference>
<keyword evidence="2 10" id="KW-0132">Cell division</keyword>
<dbReference type="SUPFAM" id="SSF53756">
    <property type="entry name" value="UDP-Glycosyltransferase/glycogen phosphorylase"/>
    <property type="match status" value="1"/>
</dbReference>
<dbReference type="GO" id="GO:0071555">
    <property type="term" value="P:cell wall organization"/>
    <property type="evidence" value="ECO:0007669"/>
    <property type="project" value="UniProtKB-KW"/>
</dbReference>
<keyword evidence="8 10" id="KW-0131">Cell cycle</keyword>
<feature type="binding site" evidence="10">
    <location>
        <begin position="13"/>
        <end position="15"/>
    </location>
    <ligand>
        <name>UDP-N-acetyl-alpha-D-glucosamine</name>
        <dbReference type="ChEBI" id="CHEBI:57705"/>
    </ligand>
</feature>